<dbReference type="RefSeq" id="XP_024675882.1">
    <property type="nucleotide sequence ID" value="XM_024815820.1"/>
</dbReference>
<dbReference type="AlphaFoldDB" id="A0A2I2FML0"/>
<proteinExistence type="predicted"/>
<dbReference type="GeneID" id="36522980"/>
<accession>A0A2I2FML0</accession>
<evidence type="ECO:0000259" key="1">
    <source>
        <dbReference type="Pfam" id="PF08241"/>
    </source>
</evidence>
<reference evidence="2 3" key="1">
    <citation type="submission" date="2017-12" db="EMBL/GenBank/DDBJ databases">
        <authorList>
            <consortium name="DOE Joint Genome Institute"/>
            <person name="Haridas S."/>
            <person name="Kjaerbolling I."/>
            <person name="Vesth T.C."/>
            <person name="Frisvad J.C."/>
            <person name="Nybo J.L."/>
            <person name="Theobald S."/>
            <person name="Kuo A."/>
            <person name="Bowyer P."/>
            <person name="Matsuda Y."/>
            <person name="Mondo S."/>
            <person name="Lyhne E.K."/>
            <person name="Kogle M.E."/>
            <person name="Clum A."/>
            <person name="Lipzen A."/>
            <person name="Salamov A."/>
            <person name="Ngan C.Y."/>
            <person name="Daum C."/>
            <person name="Chiniquy J."/>
            <person name="Barry K."/>
            <person name="LaButti K."/>
            <person name="Simmons B.A."/>
            <person name="Magnuson J.K."/>
            <person name="Mortensen U.H."/>
            <person name="Larsen T.O."/>
            <person name="Grigoriev I.V."/>
            <person name="Baker S.E."/>
            <person name="Andersen M.R."/>
            <person name="Nordberg H.P."/>
            <person name="Cantor M.N."/>
            <person name="Hua S.X."/>
        </authorList>
    </citation>
    <scope>NUCLEOTIDE SEQUENCE [LARGE SCALE GENOMIC DNA]</scope>
    <source>
        <strain evidence="2 3">CBS 102.13</strain>
    </source>
</reference>
<dbReference type="InterPro" id="IPR029063">
    <property type="entry name" value="SAM-dependent_MTases_sf"/>
</dbReference>
<name>A0A2I2FML0_ASPCN</name>
<dbReference type="Proteomes" id="UP000234585">
    <property type="component" value="Unassembled WGS sequence"/>
</dbReference>
<gene>
    <name evidence="2" type="ORF">BDW47DRAFT_122315</name>
</gene>
<dbReference type="OrthoDB" id="10017101at2759"/>
<organism evidence="2 3">
    <name type="scientific">Aspergillus candidus</name>
    <dbReference type="NCBI Taxonomy" id="41067"/>
    <lineage>
        <taxon>Eukaryota</taxon>
        <taxon>Fungi</taxon>
        <taxon>Dikarya</taxon>
        <taxon>Ascomycota</taxon>
        <taxon>Pezizomycotina</taxon>
        <taxon>Eurotiomycetes</taxon>
        <taxon>Eurotiomycetidae</taxon>
        <taxon>Eurotiales</taxon>
        <taxon>Aspergillaceae</taxon>
        <taxon>Aspergillus</taxon>
        <taxon>Aspergillus subgen. Circumdati</taxon>
    </lineage>
</organism>
<dbReference type="SUPFAM" id="SSF53335">
    <property type="entry name" value="S-adenosyl-L-methionine-dependent methyltransferases"/>
    <property type="match status" value="1"/>
</dbReference>
<dbReference type="EMBL" id="KZ559119">
    <property type="protein sequence ID" value="PLB41870.1"/>
    <property type="molecule type" value="Genomic_DNA"/>
</dbReference>
<dbReference type="InterPro" id="IPR013216">
    <property type="entry name" value="Methyltransf_11"/>
</dbReference>
<dbReference type="Gene3D" id="3.40.50.150">
    <property type="entry name" value="Vaccinia Virus protein VP39"/>
    <property type="match status" value="1"/>
</dbReference>
<dbReference type="GO" id="GO:0008757">
    <property type="term" value="F:S-adenosylmethionine-dependent methyltransferase activity"/>
    <property type="evidence" value="ECO:0007669"/>
    <property type="project" value="InterPro"/>
</dbReference>
<keyword evidence="3" id="KW-1185">Reference proteome</keyword>
<feature type="domain" description="Methyltransferase type 11" evidence="1">
    <location>
        <begin position="19"/>
        <end position="61"/>
    </location>
</feature>
<sequence>MALEKRLLASPPPMMLRSEASAGPINSQVANAIHLPFDGASFDRAYAIESLLHMSDKRTALT</sequence>
<evidence type="ECO:0000313" key="2">
    <source>
        <dbReference type="EMBL" id="PLB41870.1"/>
    </source>
</evidence>
<protein>
    <recommendedName>
        <fullName evidence="1">Methyltransferase type 11 domain-containing protein</fullName>
    </recommendedName>
</protein>
<dbReference type="Pfam" id="PF08241">
    <property type="entry name" value="Methyltransf_11"/>
    <property type="match status" value="1"/>
</dbReference>
<evidence type="ECO:0000313" key="3">
    <source>
        <dbReference type="Proteomes" id="UP000234585"/>
    </source>
</evidence>